<dbReference type="GO" id="GO:0016020">
    <property type="term" value="C:membrane"/>
    <property type="evidence" value="ECO:0007669"/>
    <property type="project" value="UniProtKB-SubCell"/>
</dbReference>
<evidence type="ECO:0000313" key="12">
    <source>
        <dbReference type="Proteomes" id="UP000634136"/>
    </source>
</evidence>
<dbReference type="PROSITE" id="PS51450">
    <property type="entry name" value="LRR"/>
    <property type="match status" value="1"/>
</dbReference>
<dbReference type="PRINTS" id="PR00019">
    <property type="entry name" value="LEURICHRPT"/>
</dbReference>
<accession>A0A834VYI5</accession>
<sequence length="307" mass="34493">MSRKLKGKSGSAAMVLQLQNHGSGSAAERRTMVLVLLNSSRNLSSRRLTGEIDASFSRQTKLESLDLSNNKLTRKIPEFFSELPSLKFLNLLGNQLTGSIPKSLKQKSNTTLVLSLEGNPGLCQTGNQQNHAMVLQQNQTMELVLQQNHGCCSRTISGSAEPRTKPWFCSRTRPWNWFCSRTMSGSAAEPFLMQQQQATSTKSLTSHGSAAEPSHGSAAEPEPWFCSRTKPWFCCRTSSMVWFLATHQKRYLHTHQKSDAYTKRDAAKELVRREEKTESVRRCEELHPVSALVRRRAEAVVRRGLDE</sequence>
<dbReference type="Gene3D" id="3.80.10.10">
    <property type="entry name" value="Ribonuclease Inhibitor"/>
    <property type="match status" value="1"/>
</dbReference>
<dbReference type="OrthoDB" id="1166365at2759"/>
<evidence type="ECO:0000256" key="10">
    <source>
        <dbReference type="SAM" id="MobiDB-lite"/>
    </source>
</evidence>
<keyword evidence="8 11" id="KW-0675">Receptor</keyword>
<dbReference type="Pfam" id="PF13855">
    <property type="entry name" value="LRR_8"/>
    <property type="match status" value="1"/>
</dbReference>
<keyword evidence="6" id="KW-1133">Transmembrane helix</keyword>
<evidence type="ECO:0000256" key="4">
    <source>
        <dbReference type="ARBA" id="ARBA00022729"/>
    </source>
</evidence>
<proteinExistence type="predicted"/>
<keyword evidence="7" id="KW-0472">Membrane</keyword>
<name>A0A834VYI5_9FABA</name>
<feature type="compositionally biased region" description="Polar residues" evidence="10">
    <location>
        <begin position="195"/>
        <end position="208"/>
    </location>
</feature>
<protein>
    <submittedName>
        <fullName evidence="11">Putative leucine-rich repeat receptor-like serine/threonine-protein kinase</fullName>
    </submittedName>
</protein>
<keyword evidence="4" id="KW-0732">Signal</keyword>
<evidence type="ECO:0000256" key="1">
    <source>
        <dbReference type="ARBA" id="ARBA00004479"/>
    </source>
</evidence>
<reference evidence="11" key="1">
    <citation type="submission" date="2020-09" db="EMBL/GenBank/DDBJ databases">
        <title>Genome-Enabled Discovery of Anthraquinone Biosynthesis in Senna tora.</title>
        <authorList>
            <person name="Kang S.-H."/>
            <person name="Pandey R.P."/>
            <person name="Lee C.-M."/>
            <person name="Sim J.-S."/>
            <person name="Jeong J.-T."/>
            <person name="Choi B.-S."/>
            <person name="Jung M."/>
            <person name="Ginzburg D."/>
            <person name="Zhao K."/>
            <person name="Won S.Y."/>
            <person name="Oh T.-J."/>
            <person name="Yu Y."/>
            <person name="Kim N.-H."/>
            <person name="Lee O.R."/>
            <person name="Lee T.-H."/>
            <person name="Bashyal P."/>
            <person name="Kim T.-S."/>
            <person name="Lee W.-H."/>
            <person name="Kawkins C."/>
            <person name="Kim C.-K."/>
            <person name="Kim J.S."/>
            <person name="Ahn B.O."/>
            <person name="Rhee S.Y."/>
            <person name="Sohng J.K."/>
        </authorList>
    </citation>
    <scope>NUCLEOTIDE SEQUENCE</scope>
    <source>
        <tissue evidence="11">Leaf</tissue>
    </source>
</reference>
<dbReference type="EMBL" id="JAAIUW010000033">
    <property type="protein sequence ID" value="KAF7801080.1"/>
    <property type="molecule type" value="Genomic_DNA"/>
</dbReference>
<keyword evidence="12" id="KW-1185">Reference proteome</keyword>
<evidence type="ECO:0000256" key="2">
    <source>
        <dbReference type="ARBA" id="ARBA00022614"/>
    </source>
</evidence>
<comment type="subcellular location">
    <subcellularLocation>
        <location evidence="1">Membrane</location>
        <topology evidence="1">Single-pass type I membrane protein</topology>
    </subcellularLocation>
</comment>
<dbReference type="PANTHER" id="PTHR27000">
    <property type="entry name" value="LEUCINE-RICH REPEAT RECEPTOR-LIKE PROTEIN KINASE FAMILY PROTEIN-RELATED"/>
    <property type="match status" value="1"/>
</dbReference>
<evidence type="ECO:0000256" key="5">
    <source>
        <dbReference type="ARBA" id="ARBA00022737"/>
    </source>
</evidence>
<keyword evidence="5" id="KW-0677">Repeat</keyword>
<evidence type="ECO:0000256" key="8">
    <source>
        <dbReference type="ARBA" id="ARBA00023170"/>
    </source>
</evidence>
<evidence type="ECO:0000256" key="3">
    <source>
        <dbReference type="ARBA" id="ARBA00022692"/>
    </source>
</evidence>
<dbReference type="SUPFAM" id="SSF52058">
    <property type="entry name" value="L domain-like"/>
    <property type="match status" value="1"/>
</dbReference>
<feature type="region of interest" description="Disordered" evidence="10">
    <location>
        <begin position="195"/>
        <end position="222"/>
    </location>
</feature>
<gene>
    <name evidence="11" type="ORF">G2W53_044414</name>
</gene>
<dbReference type="AlphaFoldDB" id="A0A834VYI5"/>
<keyword evidence="9" id="KW-0325">Glycoprotein</keyword>
<dbReference type="PANTHER" id="PTHR27000:SF642">
    <property type="entry name" value="INACTIVE LEUCINE-RICH REPEAT RECEPTOR KINASE XIAO-RELATED"/>
    <property type="match status" value="1"/>
</dbReference>
<evidence type="ECO:0000313" key="11">
    <source>
        <dbReference type="EMBL" id="KAF7801080.1"/>
    </source>
</evidence>
<dbReference type="GO" id="GO:0016301">
    <property type="term" value="F:kinase activity"/>
    <property type="evidence" value="ECO:0007669"/>
    <property type="project" value="UniProtKB-KW"/>
</dbReference>
<dbReference type="InterPro" id="IPR001611">
    <property type="entry name" value="Leu-rich_rpt"/>
</dbReference>
<keyword evidence="3" id="KW-0812">Transmembrane</keyword>
<evidence type="ECO:0000256" key="7">
    <source>
        <dbReference type="ARBA" id="ARBA00023136"/>
    </source>
</evidence>
<dbReference type="Proteomes" id="UP000634136">
    <property type="component" value="Unassembled WGS sequence"/>
</dbReference>
<dbReference type="InterPro" id="IPR032675">
    <property type="entry name" value="LRR_dom_sf"/>
</dbReference>
<comment type="caution">
    <text evidence="11">The sequence shown here is derived from an EMBL/GenBank/DDBJ whole genome shotgun (WGS) entry which is preliminary data.</text>
</comment>
<evidence type="ECO:0000256" key="6">
    <source>
        <dbReference type="ARBA" id="ARBA00022989"/>
    </source>
</evidence>
<keyword evidence="11" id="KW-0418">Kinase</keyword>
<keyword evidence="11" id="KW-0808">Transferase</keyword>
<organism evidence="11 12">
    <name type="scientific">Senna tora</name>
    <dbReference type="NCBI Taxonomy" id="362788"/>
    <lineage>
        <taxon>Eukaryota</taxon>
        <taxon>Viridiplantae</taxon>
        <taxon>Streptophyta</taxon>
        <taxon>Embryophyta</taxon>
        <taxon>Tracheophyta</taxon>
        <taxon>Spermatophyta</taxon>
        <taxon>Magnoliopsida</taxon>
        <taxon>eudicotyledons</taxon>
        <taxon>Gunneridae</taxon>
        <taxon>Pentapetalae</taxon>
        <taxon>rosids</taxon>
        <taxon>fabids</taxon>
        <taxon>Fabales</taxon>
        <taxon>Fabaceae</taxon>
        <taxon>Caesalpinioideae</taxon>
        <taxon>Cassia clade</taxon>
        <taxon>Senna</taxon>
    </lineage>
</organism>
<evidence type="ECO:0000256" key="9">
    <source>
        <dbReference type="ARBA" id="ARBA00023180"/>
    </source>
</evidence>
<keyword evidence="2" id="KW-0433">Leucine-rich repeat</keyword>